<proteinExistence type="predicted"/>
<reference evidence="3" key="1">
    <citation type="submission" date="2022-11" db="UniProtKB">
        <authorList>
            <consortium name="WormBaseParasite"/>
        </authorList>
    </citation>
    <scope>IDENTIFICATION</scope>
</reference>
<evidence type="ECO:0000256" key="1">
    <source>
        <dbReference type="SAM" id="SignalP"/>
    </source>
</evidence>
<evidence type="ECO:0000313" key="3">
    <source>
        <dbReference type="WBParaSite" id="jg13199"/>
    </source>
</evidence>
<keyword evidence="1" id="KW-0732">Signal</keyword>
<feature type="chain" id="PRO_5037702491" evidence="1">
    <location>
        <begin position="22"/>
        <end position="135"/>
    </location>
</feature>
<dbReference type="WBParaSite" id="jg13199">
    <property type="protein sequence ID" value="jg13199"/>
    <property type="gene ID" value="jg13199"/>
</dbReference>
<accession>A0A915CX62</accession>
<keyword evidence="2" id="KW-1185">Reference proteome</keyword>
<protein>
    <submittedName>
        <fullName evidence="3">Protein sleepless</fullName>
    </submittedName>
</protein>
<organism evidence="2 3">
    <name type="scientific">Ditylenchus dipsaci</name>
    <dbReference type="NCBI Taxonomy" id="166011"/>
    <lineage>
        <taxon>Eukaryota</taxon>
        <taxon>Metazoa</taxon>
        <taxon>Ecdysozoa</taxon>
        <taxon>Nematoda</taxon>
        <taxon>Chromadorea</taxon>
        <taxon>Rhabditida</taxon>
        <taxon>Tylenchina</taxon>
        <taxon>Tylenchomorpha</taxon>
        <taxon>Sphaerularioidea</taxon>
        <taxon>Anguinidae</taxon>
        <taxon>Anguininae</taxon>
        <taxon>Ditylenchus</taxon>
    </lineage>
</organism>
<feature type="signal peptide" evidence="1">
    <location>
        <begin position="1"/>
        <end position="21"/>
    </location>
</feature>
<evidence type="ECO:0000313" key="2">
    <source>
        <dbReference type="Proteomes" id="UP000887574"/>
    </source>
</evidence>
<dbReference type="Proteomes" id="UP000887574">
    <property type="component" value="Unplaced"/>
</dbReference>
<sequence length="135" mass="15377">MSISVILNALLLVKLFSVANSLNCYHCSHTNTVQARQKIYDRVETSPQLCDEVDYCQGKWCVQKLDGSNVTFSCAEWAILSDEIWDRSIDSQCRAFFGHDGVVHAVCYCRSEDYCNRAHSKNSNSVQIYTFLSVY</sequence>
<name>A0A915CX62_9BILA</name>
<dbReference type="AlphaFoldDB" id="A0A915CX62"/>